<dbReference type="InterPro" id="IPR050951">
    <property type="entry name" value="Retrovirus_Pol_polyprotein"/>
</dbReference>
<dbReference type="InterPro" id="IPR000477">
    <property type="entry name" value="RT_dom"/>
</dbReference>
<dbReference type="AlphaFoldDB" id="A0A6L2JWG2"/>
<sequence>MDECLALADLGASINLMPLFVWNKLFLPELSPTFFDFDVDPRVLLILGRSFLKTRQALIDVYEGELTLRVGNKAITFNLDQTLRYFANYDAINPTPSTKPIVSISSPTLTPFGDSDFLLEETDAFLAIDDEPISPEIDDSYHDSEGDIILLEEFLNDDPSLPPLPPQELKVVEPKNKKSSIDKPPVVELKDLPPHLEYAFLEGDDKLPVIIAKDLKGEEKTALIKVLKSHKQALAWQLSDIKGINPKFCTHKILMEDDFKPAVQHKRRVNPKIHEVIKKEVLKLLDVGLIYPILNSPWVSPVHCVPKNGGYTVVENEENELIPTRLVTGWRVCIDYRKLNDATRKDHFPLPFMDQMLERLVGNEYYCFLDGFSGYFQIPIDPQDQEKTTFTCPYGMFPYRRMPFGLCNAPGTFQRCMMAIFHDMIEKTMEVFMDDFSKSHFMVKEGIVLGHKISKNGIEVDKAIVDVIAKLPHPTTVKECIEAFQTLKKKLTKATILVAPDWDLPFELRCDASDFAIGVVLGKQKTKHFQPMHYASKTMTDAQAHYTMTEKELLAVQDAKPRLLRWVLLLQEFDIIIRDKKGAENLAANHLSRLENPHQSVLDKKEINETFPLETLNVVSFRGDSSTPWFIDFANYHAGNFVVKRMSSQKKNKFFKDVKHYFWDDPFLFKIYADQVIRQCVHDQEVVDILKACHNGPTEGHHGPNYTAKKVMLKYGVTHRLATGYHPQTSGQVEVSNRGLKRILERTVGENRASWLDKLDDALWAIHTAFKTPIGCTPYKLVYGKACHLPIELEHKAYWAL</sequence>
<dbReference type="Pfam" id="PF17919">
    <property type="entry name" value="RT_RNaseH_2"/>
    <property type="match status" value="1"/>
</dbReference>
<dbReference type="Gene3D" id="3.10.10.10">
    <property type="entry name" value="HIV Type 1 Reverse Transcriptase, subunit A, domain 1"/>
    <property type="match status" value="1"/>
</dbReference>
<dbReference type="GO" id="GO:0003676">
    <property type="term" value="F:nucleic acid binding"/>
    <property type="evidence" value="ECO:0007669"/>
    <property type="project" value="InterPro"/>
</dbReference>
<dbReference type="SUPFAM" id="SSF53098">
    <property type="entry name" value="Ribonuclease H-like"/>
    <property type="match status" value="1"/>
</dbReference>
<accession>A0A6L2JWG2</accession>
<dbReference type="Gene3D" id="3.30.70.270">
    <property type="match status" value="1"/>
</dbReference>
<name>A0A6L2JWG2_TANCI</name>
<dbReference type="InterPro" id="IPR043128">
    <property type="entry name" value="Rev_trsase/Diguanyl_cyclase"/>
</dbReference>
<dbReference type="PANTHER" id="PTHR37984">
    <property type="entry name" value="PROTEIN CBG26694"/>
    <property type="match status" value="1"/>
</dbReference>
<dbReference type="GO" id="GO:0003964">
    <property type="term" value="F:RNA-directed DNA polymerase activity"/>
    <property type="evidence" value="ECO:0007669"/>
    <property type="project" value="UniProtKB-KW"/>
</dbReference>
<organism evidence="4">
    <name type="scientific">Tanacetum cinerariifolium</name>
    <name type="common">Dalmatian daisy</name>
    <name type="synonym">Chrysanthemum cinerariifolium</name>
    <dbReference type="NCBI Taxonomy" id="118510"/>
    <lineage>
        <taxon>Eukaryota</taxon>
        <taxon>Viridiplantae</taxon>
        <taxon>Streptophyta</taxon>
        <taxon>Embryophyta</taxon>
        <taxon>Tracheophyta</taxon>
        <taxon>Spermatophyta</taxon>
        <taxon>Magnoliopsida</taxon>
        <taxon>eudicotyledons</taxon>
        <taxon>Gunneridae</taxon>
        <taxon>Pentapetalae</taxon>
        <taxon>asterids</taxon>
        <taxon>campanulids</taxon>
        <taxon>Asterales</taxon>
        <taxon>Asteraceae</taxon>
        <taxon>Asteroideae</taxon>
        <taxon>Anthemideae</taxon>
        <taxon>Anthemidinae</taxon>
        <taxon>Tanacetum</taxon>
    </lineage>
</organism>
<reference evidence="4" key="1">
    <citation type="journal article" date="2019" name="Sci. Rep.">
        <title>Draft genome of Tanacetum cinerariifolium, the natural source of mosquito coil.</title>
        <authorList>
            <person name="Yamashiro T."/>
            <person name="Shiraishi A."/>
            <person name="Satake H."/>
            <person name="Nakayama K."/>
        </authorList>
    </citation>
    <scope>NUCLEOTIDE SEQUENCE</scope>
</reference>
<feature type="domain" description="Reverse transcriptase" evidence="2">
    <location>
        <begin position="327"/>
        <end position="436"/>
    </location>
</feature>
<dbReference type="PANTHER" id="PTHR37984:SF5">
    <property type="entry name" value="PROTEIN NYNRIN-LIKE"/>
    <property type="match status" value="1"/>
</dbReference>
<dbReference type="InterPro" id="IPR041577">
    <property type="entry name" value="RT_RNaseH_2"/>
</dbReference>
<comment type="caution">
    <text evidence="4">The sequence shown here is derived from an EMBL/GenBank/DDBJ whole genome shotgun (WGS) entry which is preliminary data.</text>
</comment>
<gene>
    <name evidence="4" type="ORF">Tci_011932</name>
</gene>
<feature type="domain" description="Reverse transcriptase/retrotransposon-derived protein RNase H-like" evidence="3">
    <location>
        <begin position="478"/>
        <end position="561"/>
    </location>
</feature>
<evidence type="ECO:0000313" key="4">
    <source>
        <dbReference type="EMBL" id="GEU39954.1"/>
    </source>
</evidence>
<keyword evidence="1" id="KW-0511">Multifunctional enzyme</keyword>
<dbReference type="CDD" id="cd01647">
    <property type="entry name" value="RT_LTR"/>
    <property type="match status" value="1"/>
</dbReference>
<keyword evidence="4" id="KW-0548">Nucleotidyltransferase</keyword>
<dbReference type="Pfam" id="PF00078">
    <property type="entry name" value="RVT_1"/>
    <property type="match status" value="1"/>
</dbReference>
<dbReference type="SUPFAM" id="SSF56672">
    <property type="entry name" value="DNA/RNA polymerases"/>
    <property type="match status" value="1"/>
</dbReference>
<evidence type="ECO:0000259" key="3">
    <source>
        <dbReference type="Pfam" id="PF17919"/>
    </source>
</evidence>
<dbReference type="Gene3D" id="3.30.420.10">
    <property type="entry name" value="Ribonuclease H-like superfamily/Ribonuclease H"/>
    <property type="match status" value="1"/>
</dbReference>
<evidence type="ECO:0000256" key="1">
    <source>
        <dbReference type="ARBA" id="ARBA00023268"/>
    </source>
</evidence>
<proteinExistence type="predicted"/>
<dbReference type="InterPro" id="IPR012337">
    <property type="entry name" value="RNaseH-like_sf"/>
</dbReference>
<keyword evidence="4" id="KW-0808">Transferase</keyword>
<dbReference type="InterPro" id="IPR036397">
    <property type="entry name" value="RNaseH_sf"/>
</dbReference>
<protein>
    <submittedName>
        <fullName evidence="4">Reverse transcriptase domain-containing protein</fullName>
    </submittedName>
</protein>
<evidence type="ECO:0000259" key="2">
    <source>
        <dbReference type="Pfam" id="PF00078"/>
    </source>
</evidence>
<keyword evidence="4" id="KW-0695">RNA-directed DNA polymerase</keyword>
<dbReference type="EMBL" id="BKCJ010001239">
    <property type="protein sequence ID" value="GEU39954.1"/>
    <property type="molecule type" value="Genomic_DNA"/>
</dbReference>
<dbReference type="InterPro" id="IPR043502">
    <property type="entry name" value="DNA/RNA_pol_sf"/>
</dbReference>
<dbReference type="CDD" id="cd09274">
    <property type="entry name" value="RNase_HI_RT_Ty3"/>
    <property type="match status" value="1"/>
</dbReference>